<dbReference type="EMBL" id="LAZR01028231">
    <property type="protein sequence ID" value="KKL63259.1"/>
    <property type="molecule type" value="Genomic_DNA"/>
</dbReference>
<reference evidence="1" key="1">
    <citation type="journal article" date="2015" name="Nature">
        <title>Complex archaea that bridge the gap between prokaryotes and eukaryotes.</title>
        <authorList>
            <person name="Spang A."/>
            <person name="Saw J.H."/>
            <person name="Jorgensen S.L."/>
            <person name="Zaremba-Niedzwiedzka K."/>
            <person name="Martijn J."/>
            <person name="Lind A.E."/>
            <person name="van Eijk R."/>
            <person name="Schleper C."/>
            <person name="Guy L."/>
            <person name="Ettema T.J."/>
        </authorList>
    </citation>
    <scope>NUCLEOTIDE SEQUENCE</scope>
</reference>
<organism evidence="1">
    <name type="scientific">marine sediment metagenome</name>
    <dbReference type="NCBI Taxonomy" id="412755"/>
    <lineage>
        <taxon>unclassified sequences</taxon>
        <taxon>metagenomes</taxon>
        <taxon>ecological metagenomes</taxon>
    </lineage>
</organism>
<name>A0A0F9DNI0_9ZZZZ</name>
<gene>
    <name evidence="1" type="ORF">LCGC14_2176860</name>
</gene>
<sequence>MGIQVDLEDGIALVLAPSAPGQRGILIELWLMMGRFMRTSVATLIPTDIVS</sequence>
<feature type="non-terminal residue" evidence="1">
    <location>
        <position position="51"/>
    </location>
</feature>
<evidence type="ECO:0000313" key="1">
    <source>
        <dbReference type="EMBL" id="KKL63259.1"/>
    </source>
</evidence>
<accession>A0A0F9DNI0</accession>
<dbReference type="AlphaFoldDB" id="A0A0F9DNI0"/>
<protein>
    <submittedName>
        <fullName evidence="1">Uncharacterized protein</fullName>
    </submittedName>
</protein>
<proteinExistence type="predicted"/>
<comment type="caution">
    <text evidence="1">The sequence shown here is derived from an EMBL/GenBank/DDBJ whole genome shotgun (WGS) entry which is preliminary data.</text>
</comment>